<evidence type="ECO:0008006" key="8">
    <source>
        <dbReference type="Google" id="ProtNLM"/>
    </source>
</evidence>
<reference evidence="6" key="1">
    <citation type="journal article" date="2023" name="Science">
        <title>Genome structures resolve the early diversification of teleost fishes.</title>
        <authorList>
            <person name="Parey E."/>
            <person name="Louis A."/>
            <person name="Montfort J."/>
            <person name="Bouchez O."/>
            <person name="Roques C."/>
            <person name="Iampietro C."/>
            <person name="Lluch J."/>
            <person name="Castinel A."/>
            <person name="Donnadieu C."/>
            <person name="Desvignes T."/>
            <person name="Floi Bucao C."/>
            <person name="Jouanno E."/>
            <person name="Wen M."/>
            <person name="Mejri S."/>
            <person name="Dirks R."/>
            <person name="Jansen H."/>
            <person name="Henkel C."/>
            <person name="Chen W.J."/>
            <person name="Zahm M."/>
            <person name="Cabau C."/>
            <person name="Klopp C."/>
            <person name="Thompson A.W."/>
            <person name="Robinson-Rechavi M."/>
            <person name="Braasch I."/>
            <person name="Lecointre G."/>
            <person name="Bobe J."/>
            <person name="Postlethwait J.H."/>
            <person name="Berthelot C."/>
            <person name="Roest Crollius H."/>
            <person name="Guiguen Y."/>
        </authorList>
    </citation>
    <scope>NUCLEOTIDE SEQUENCE</scope>
    <source>
        <strain evidence="6">NC1722</strain>
    </source>
</reference>
<evidence type="ECO:0000256" key="3">
    <source>
        <dbReference type="ARBA" id="ARBA00022989"/>
    </source>
</evidence>
<gene>
    <name evidence="6" type="ORF">AAFF_G00323330</name>
</gene>
<protein>
    <recommendedName>
        <fullName evidence="8">Tetraspanin</fullName>
    </recommendedName>
</protein>
<dbReference type="Proteomes" id="UP001221898">
    <property type="component" value="Unassembled WGS sequence"/>
</dbReference>
<evidence type="ECO:0000313" key="6">
    <source>
        <dbReference type="EMBL" id="KAJ8405342.1"/>
    </source>
</evidence>
<dbReference type="PANTHER" id="PTHR19282:SF544">
    <property type="entry name" value="TETRASPANIN"/>
    <property type="match status" value="1"/>
</dbReference>
<dbReference type="EMBL" id="JAINUG010000049">
    <property type="protein sequence ID" value="KAJ8405342.1"/>
    <property type="molecule type" value="Genomic_DNA"/>
</dbReference>
<feature type="transmembrane region" description="Helical" evidence="5">
    <location>
        <begin position="52"/>
        <end position="72"/>
    </location>
</feature>
<name>A0AAD7WQB0_9TELE</name>
<dbReference type="GO" id="GO:0005886">
    <property type="term" value="C:plasma membrane"/>
    <property type="evidence" value="ECO:0007669"/>
    <property type="project" value="TreeGrafter"/>
</dbReference>
<dbReference type="PANTHER" id="PTHR19282">
    <property type="entry name" value="TETRASPANIN"/>
    <property type="match status" value="1"/>
</dbReference>
<dbReference type="SUPFAM" id="SSF48652">
    <property type="entry name" value="Tetraspanin"/>
    <property type="match status" value="1"/>
</dbReference>
<proteinExistence type="predicted"/>
<keyword evidence="3 5" id="KW-1133">Transmembrane helix</keyword>
<evidence type="ECO:0000256" key="4">
    <source>
        <dbReference type="ARBA" id="ARBA00023136"/>
    </source>
</evidence>
<evidence type="ECO:0000256" key="1">
    <source>
        <dbReference type="ARBA" id="ARBA00004141"/>
    </source>
</evidence>
<evidence type="ECO:0000256" key="5">
    <source>
        <dbReference type="SAM" id="Phobius"/>
    </source>
</evidence>
<dbReference type="InterPro" id="IPR008952">
    <property type="entry name" value="Tetraspanin_EC2_sf"/>
</dbReference>
<dbReference type="InterPro" id="IPR018499">
    <property type="entry name" value="Tetraspanin/Peripherin"/>
</dbReference>
<keyword evidence="2 5" id="KW-0812">Transmembrane</keyword>
<dbReference type="Gene3D" id="1.10.1450.10">
    <property type="entry name" value="Tetraspanin"/>
    <property type="match status" value="1"/>
</dbReference>
<dbReference type="Pfam" id="PF00335">
    <property type="entry name" value="Tetraspanin"/>
    <property type="match status" value="1"/>
</dbReference>
<dbReference type="AlphaFoldDB" id="A0AAD7WQB0"/>
<keyword evidence="4 5" id="KW-0472">Membrane</keyword>
<accession>A0AAD7WQB0</accession>
<evidence type="ECO:0000313" key="7">
    <source>
        <dbReference type="Proteomes" id="UP001221898"/>
    </source>
</evidence>
<keyword evidence="7" id="KW-1185">Reference proteome</keyword>
<feature type="transmembrane region" description="Helical" evidence="5">
    <location>
        <begin position="12"/>
        <end position="32"/>
    </location>
</feature>
<feature type="transmembrane region" description="Helical" evidence="5">
    <location>
        <begin position="79"/>
        <end position="99"/>
    </location>
</feature>
<comment type="subcellular location">
    <subcellularLocation>
        <location evidence="1">Membrane</location>
        <topology evidence="1">Multi-pass membrane protein</topology>
    </subcellularLocation>
</comment>
<organism evidence="6 7">
    <name type="scientific">Aldrovandia affinis</name>
    <dbReference type="NCBI Taxonomy" id="143900"/>
    <lineage>
        <taxon>Eukaryota</taxon>
        <taxon>Metazoa</taxon>
        <taxon>Chordata</taxon>
        <taxon>Craniata</taxon>
        <taxon>Vertebrata</taxon>
        <taxon>Euteleostomi</taxon>
        <taxon>Actinopterygii</taxon>
        <taxon>Neopterygii</taxon>
        <taxon>Teleostei</taxon>
        <taxon>Notacanthiformes</taxon>
        <taxon>Halosauridae</taxon>
        <taxon>Aldrovandia</taxon>
    </lineage>
</organism>
<evidence type="ECO:0000256" key="2">
    <source>
        <dbReference type="ARBA" id="ARBA00022692"/>
    </source>
</evidence>
<sequence>MVKPNSCLEPSFLALDIIIGIVGGLILVLALIGHGAYHLSEESDDNVVLGAIISYVIGGVMLVMSLFGAYAVEKEKKWALILSSLGISLVCLICLWMSVQRAVLIPKLEEDTKALYKDKIPLDEADLNTQKALEDVQEKFECCGLEQGYQDWGETVPETCLCPDYAKNSSKCPGEDYKALDSSGLICRQAHLRHSLPCLIEEVLGHGGRSFPLLNRF</sequence>
<comment type="caution">
    <text evidence="6">The sequence shown here is derived from an EMBL/GenBank/DDBJ whole genome shotgun (WGS) entry which is preliminary data.</text>
</comment>